<evidence type="ECO:0000313" key="8">
    <source>
        <dbReference type="EMBL" id="MPL96929.1"/>
    </source>
</evidence>
<dbReference type="InterPro" id="IPR051447">
    <property type="entry name" value="Lipoprotein-release_system"/>
</dbReference>
<dbReference type="GO" id="GO:0044874">
    <property type="term" value="P:lipoprotein localization to outer membrane"/>
    <property type="evidence" value="ECO:0007669"/>
    <property type="project" value="TreeGrafter"/>
</dbReference>
<evidence type="ECO:0000256" key="6">
    <source>
        <dbReference type="SAM" id="Phobius"/>
    </source>
</evidence>
<evidence type="ECO:0000256" key="5">
    <source>
        <dbReference type="ARBA" id="ARBA00023136"/>
    </source>
</evidence>
<dbReference type="Pfam" id="PF02687">
    <property type="entry name" value="FtsX"/>
    <property type="match status" value="1"/>
</dbReference>
<keyword evidence="3 6" id="KW-0812">Transmembrane</keyword>
<protein>
    <recommendedName>
        <fullName evidence="7">ABC3 transporter permease C-terminal domain-containing protein</fullName>
    </recommendedName>
</protein>
<dbReference type="AlphaFoldDB" id="A0A644VZP8"/>
<sequence>MKGSLLHLMVLRKLGYRGSRAAKKRILFNILLISLVVASLVFAQIFVVSMSRGIADKYALLGNGHLQIHEHTGLELGPIEGLLDTQLVAQSHALIYSPEANKMVRLKGVGSEYFNEMRLEQLSMGTPEAGQATNLPQILISTTLAEELGVTVNDRVALMLVSQNSIRPQLCVIHNLYDSGYQELDANLVFCDYELVHRLFGGKEETYYELLVEQSRMQSIKGDLQMQGYSVTSWDEENYSVATNLNTSRQAVLGVMVVVAILCGYFISELSRELVEDDKHKIAMLTLLGARRVFIRKVYFSTVMLVTLVSILAGTMAGMLLASNLGPLLSYIADKSIPSLSYYLLDFSISIPAFDILSIILVLLFVSMISVQWSLRRVKVIEPLSCTHFD</sequence>
<dbReference type="EMBL" id="VSSQ01000532">
    <property type="protein sequence ID" value="MPL96929.1"/>
    <property type="molecule type" value="Genomic_DNA"/>
</dbReference>
<evidence type="ECO:0000256" key="4">
    <source>
        <dbReference type="ARBA" id="ARBA00022989"/>
    </source>
</evidence>
<keyword evidence="4 6" id="KW-1133">Transmembrane helix</keyword>
<organism evidence="8">
    <name type="scientific">bioreactor metagenome</name>
    <dbReference type="NCBI Taxonomy" id="1076179"/>
    <lineage>
        <taxon>unclassified sequences</taxon>
        <taxon>metagenomes</taxon>
        <taxon>ecological metagenomes</taxon>
    </lineage>
</organism>
<evidence type="ECO:0000256" key="2">
    <source>
        <dbReference type="ARBA" id="ARBA00022475"/>
    </source>
</evidence>
<comment type="subcellular location">
    <subcellularLocation>
        <location evidence="1">Cell membrane</location>
        <topology evidence="1">Multi-pass membrane protein</topology>
    </subcellularLocation>
</comment>
<evidence type="ECO:0000256" key="1">
    <source>
        <dbReference type="ARBA" id="ARBA00004651"/>
    </source>
</evidence>
<comment type="caution">
    <text evidence="8">The sequence shown here is derived from an EMBL/GenBank/DDBJ whole genome shotgun (WGS) entry which is preliminary data.</text>
</comment>
<feature type="transmembrane region" description="Helical" evidence="6">
    <location>
        <begin position="251"/>
        <end position="271"/>
    </location>
</feature>
<feature type="transmembrane region" description="Helical" evidence="6">
    <location>
        <begin position="298"/>
        <end position="322"/>
    </location>
</feature>
<dbReference type="InterPro" id="IPR003838">
    <property type="entry name" value="ABC3_permease_C"/>
</dbReference>
<keyword evidence="2" id="KW-1003">Cell membrane</keyword>
<dbReference type="PANTHER" id="PTHR30489">
    <property type="entry name" value="LIPOPROTEIN-RELEASING SYSTEM TRANSMEMBRANE PROTEIN LOLE"/>
    <property type="match status" value="1"/>
</dbReference>
<proteinExistence type="predicted"/>
<dbReference type="GO" id="GO:0098797">
    <property type="term" value="C:plasma membrane protein complex"/>
    <property type="evidence" value="ECO:0007669"/>
    <property type="project" value="TreeGrafter"/>
</dbReference>
<name>A0A644VZP8_9ZZZZ</name>
<feature type="transmembrane region" description="Helical" evidence="6">
    <location>
        <begin position="342"/>
        <end position="369"/>
    </location>
</feature>
<gene>
    <name evidence="8" type="ORF">SDC9_43113</name>
</gene>
<keyword evidence="5 6" id="KW-0472">Membrane</keyword>
<evidence type="ECO:0000256" key="3">
    <source>
        <dbReference type="ARBA" id="ARBA00022692"/>
    </source>
</evidence>
<reference evidence="8" key="1">
    <citation type="submission" date="2019-08" db="EMBL/GenBank/DDBJ databases">
        <authorList>
            <person name="Kucharzyk K."/>
            <person name="Murdoch R.W."/>
            <person name="Higgins S."/>
            <person name="Loffler F."/>
        </authorList>
    </citation>
    <scope>NUCLEOTIDE SEQUENCE</scope>
</reference>
<feature type="domain" description="ABC3 transporter permease C-terminal" evidence="7">
    <location>
        <begin position="255"/>
        <end position="379"/>
    </location>
</feature>
<evidence type="ECO:0000259" key="7">
    <source>
        <dbReference type="Pfam" id="PF02687"/>
    </source>
</evidence>
<dbReference type="PANTHER" id="PTHR30489:SF0">
    <property type="entry name" value="LIPOPROTEIN-RELEASING SYSTEM TRANSMEMBRANE PROTEIN LOLE"/>
    <property type="match status" value="1"/>
</dbReference>
<accession>A0A644VZP8</accession>